<dbReference type="EMBL" id="JAPRAY010000009">
    <property type="protein sequence ID" value="MCZ0667455.1"/>
    <property type="molecule type" value="Genomic_DNA"/>
</dbReference>
<dbReference type="Proteomes" id="UP001079535">
    <property type="component" value="Unassembled WGS sequence"/>
</dbReference>
<dbReference type="AlphaFoldDB" id="A0A9Q4F031"/>
<gene>
    <name evidence="2" type="ORF">OZZ17_07845</name>
</gene>
<accession>A0A9Q4F031</accession>
<dbReference type="RefSeq" id="WP_268803523.1">
    <property type="nucleotide sequence ID" value="NZ_JAPRAY010000009.1"/>
</dbReference>
<name>A0A9Q4F031_MEDGN</name>
<proteinExistence type="predicted"/>
<organism evidence="2 3">
    <name type="scientific">Mediterraneibacter gnavus</name>
    <name type="common">Ruminococcus gnavus</name>
    <dbReference type="NCBI Taxonomy" id="33038"/>
    <lineage>
        <taxon>Bacteria</taxon>
        <taxon>Bacillati</taxon>
        <taxon>Bacillota</taxon>
        <taxon>Clostridia</taxon>
        <taxon>Lachnospirales</taxon>
        <taxon>Lachnospiraceae</taxon>
        <taxon>Mediterraneibacter</taxon>
    </lineage>
</organism>
<feature type="coiled-coil region" evidence="1">
    <location>
        <begin position="62"/>
        <end position="124"/>
    </location>
</feature>
<comment type="caution">
    <text evidence="2">The sequence shown here is derived from an EMBL/GenBank/DDBJ whole genome shotgun (WGS) entry which is preliminary data.</text>
</comment>
<keyword evidence="1" id="KW-0175">Coiled coil</keyword>
<reference evidence="2" key="1">
    <citation type="submission" date="2022-11" db="EMBL/GenBank/DDBJ databases">
        <title>Temperate bacteriophages infecting mucin-degrading bacterium Ruminococcus gnavus from the human gut.</title>
        <authorList>
            <person name="Buttimer C."/>
        </authorList>
    </citation>
    <scope>NUCLEOTIDE SEQUENCE</scope>
    <source>
        <strain evidence="2">CCUG 49994</strain>
    </source>
</reference>
<evidence type="ECO:0000313" key="2">
    <source>
        <dbReference type="EMBL" id="MCZ0667455.1"/>
    </source>
</evidence>
<evidence type="ECO:0000313" key="3">
    <source>
        <dbReference type="Proteomes" id="UP001079535"/>
    </source>
</evidence>
<sequence length="143" mass="17115">MKKLYEESELKRLTTSEIDRMKDDTVFIQISETKFERKKDPEYDRYYDAYLCEVMDRDKYERRTKTGQLRKLKKKIHKLKEEKDNLSGRLDAAAEIASAEVRKRQKAEETIEEMKAGFRELERVFGDLPPEIVSLYRIPDREG</sequence>
<evidence type="ECO:0000256" key="1">
    <source>
        <dbReference type="SAM" id="Coils"/>
    </source>
</evidence>
<protein>
    <submittedName>
        <fullName evidence="2">Uncharacterized protein</fullName>
    </submittedName>
</protein>